<accession>A0ABT4PWP2</accession>
<feature type="compositionally biased region" description="Basic and acidic residues" evidence="1">
    <location>
        <begin position="1"/>
        <end position="12"/>
    </location>
</feature>
<name>A0ABT4PWP2_9MYCO</name>
<evidence type="ECO:0000313" key="2">
    <source>
        <dbReference type="EMBL" id="MCZ8380940.1"/>
    </source>
</evidence>
<keyword evidence="3" id="KW-1185">Reference proteome</keyword>
<dbReference type="EMBL" id="JAPZPY010000009">
    <property type="protein sequence ID" value="MCZ8380940.1"/>
    <property type="molecule type" value="Genomic_DNA"/>
</dbReference>
<dbReference type="Proteomes" id="UP001142153">
    <property type="component" value="Unassembled WGS sequence"/>
</dbReference>
<organism evidence="2 3">
    <name type="scientific">Mycobacterium hippophais</name>
    <dbReference type="NCBI Taxonomy" id="3016340"/>
    <lineage>
        <taxon>Bacteria</taxon>
        <taxon>Bacillati</taxon>
        <taxon>Actinomycetota</taxon>
        <taxon>Actinomycetes</taxon>
        <taxon>Mycobacteriales</taxon>
        <taxon>Mycobacteriaceae</taxon>
        <taxon>Mycobacterium</taxon>
    </lineage>
</organism>
<sequence>MTSPKDEDKSETDVDDDNKVAGSRAGKEGDEGDGSYVGRTFNDDAIDDEVSGAEARSQSGDS</sequence>
<gene>
    <name evidence="2" type="ORF">O6P37_18900</name>
</gene>
<evidence type="ECO:0000256" key="1">
    <source>
        <dbReference type="SAM" id="MobiDB-lite"/>
    </source>
</evidence>
<reference evidence="2" key="1">
    <citation type="submission" date="2022-12" db="EMBL/GenBank/DDBJ databases">
        <authorList>
            <person name="Deng Y."/>
            <person name="Zhang Y.-Q."/>
        </authorList>
    </citation>
    <scope>NUCLEOTIDE SEQUENCE</scope>
    <source>
        <strain evidence="2">CPCC 205372</strain>
    </source>
</reference>
<comment type="caution">
    <text evidence="2">The sequence shown here is derived from an EMBL/GenBank/DDBJ whole genome shotgun (WGS) entry which is preliminary data.</text>
</comment>
<dbReference type="RefSeq" id="WP_269895517.1">
    <property type="nucleotide sequence ID" value="NZ_JAPZPY010000009.1"/>
</dbReference>
<feature type="region of interest" description="Disordered" evidence="1">
    <location>
        <begin position="1"/>
        <end position="62"/>
    </location>
</feature>
<evidence type="ECO:0000313" key="3">
    <source>
        <dbReference type="Proteomes" id="UP001142153"/>
    </source>
</evidence>
<protein>
    <submittedName>
        <fullName evidence="2">Uncharacterized protein</fullName>
    </submittedName>
</protein>
<proteinExistence type="predicted"/>